<evidence type="ECO:0000256" key="5">
    <source>
        <dbReference type="ARBA" id="ARBA00047942"/>
    </source>
</evidence>
<feature type="domain" description="Type II methyltransferase M.TaqI-like" evidence="8">
    <location>
        <begin position="674"/>
        <end position="864"/>
    </location>
</feature>
<dbReference type="InterPro" id="IPR029063">
    <property type="entry name" value="SAM-dependent_MTases_sf"/>
</dbReference>
<dbReference type="PANTHER" id="PTHR33841">
    <property type="entry name" value="DNA METHYLTRANSFERASE YEEA-RELATED"/>
    <property type="match status" value="1"/>
</dbReference>
<proteinExistence type="predicted"/>
<dbReference type="InterPro" id="IPR050953">
    <property type="entry name" value="N4_N6_ade-DNA_methylase"/>
</dbReference>
<dbReference type="EC" id="2.1.1.72" evidence="1"/>
<name>A0AAW5PDX4_9BACT</name>
<dbReference type="AlphaFoldDB" id="A0AAW5PDX4"/>
<feature type="region of interest" description="Disordered" evidence="7">
    <location>
        <begin position="1"/>
        <end position="24"/>
    </location>
</feature>
<evidence type="ECO:0000256" key="6">
    <source>
        <dbReference type="SAM" id="Coils"/>
    </source>
</evidence>
<evidence type="ECO:0000256" key="3">
    <source>
        <dbReference type="ARBA" id="ARBA00022679"/>
    </source>
</evidence>
<organism evidence="9 10">
    <name type="scientific">Salinibacter ruber</name>
    <dbReference type="NCBI Taxonomy" id="146919"/>
    <lineage>
        <taxon>Bacteria</taxon>
        <taxon>Pseudomonadati</taxon>
        <taxon>Rhodothermota</taxon>
        <taxon>Rhodothermia</taxon>
        <taxon>Rhodothermales</taxon>
        <taxon>Salinibacteraceae</taxon>
        <taxon>Salinibacter</taxon>
    </lineage>
</organism>
<evidence type="ECO:0000259" key="8">
    <source>
        <dbReference type="Pfam" id="PF07669"/>
    </source>
</evidence>
<comment type="caution">
    <text evidence="9">The sequence shown here is derived from an EMBL/GenBank/DDBJ whole genome shotgun (WGS) entry which is preliminary data.</text>
</comment>
<dbReference type="GO" id="GO:0006304">
    <property type="term" value="P:DNA modification"/>
    <property type="evidence" value="ECO:0007669"/>
    <property type="project" value="InterPro"/>
</dbReference>
<dbReference type="GO" id="GO:0032259">
    <property type="term" value="P:methylation"/>
    <property type="evidence" value="ECO:0007669"/>
    <property type="project" value="UniProtKB-KW"/>
</dbReference>
<evidence type="ECO:0000256" key="7">
    <source>
        <dbReference type="SAM" id="MobiDB-lite"/>
    </source>
</evidence>
<dbReference type="InterPro" id="IPR011639">
    <property type="entry name" value="MethylTrfase_TaqI-like_dom"/>
</dbReference>
<reference evidence="9" key="1">
    <citation type="submission" date="2022-08" db="EMBL/GenBank/DDBJ databases">
        <title>Genomic Encyclopedia of Type Strains, Phase V (KMG-V): Genome sequencing to study the core and pangenomes of soil and plant-associated prokaryotes.</title>
        <authorList>
            <person name="Whitman W."/>
        </authorList>
    </citation>
    <scope>NUCLEOTIDE SEQUENCE</scope>
    <source>
        <strain evidence="9">SP3002</strain>
    </source>
</reference>
<comment type="catalytic activity">
    <reaction evidence="5">
        <text>a 2'-deoxyadenosine in DNA + S-adenosyl-L-methionine = an N(6)-methyl-2'-deoxyadenosine in DNA + S-adenosyl-L-homocysteine + H(+)</text>
        <dbReference type="Rhea" id="RHEA:15197"/>
        <dbReference type="Rhea" id="RHEA-COMP:12418"/>
        <dbReference type="Rhea" id="RHEA-COMP:12419"/>
        <dbReference type="ChEBI" id="CHEBI:15378"/>
        <dbReference type="ChEBI" id="CHEBI:57856"/>
        <dbReference type="ChEBI" id="CHEBI:59789"/>
        <dbReference type="ChEBI" id="CHEBI:90615"/>
        <dbReference type="ChEBI" id="CHEBI:90616"/>
        <dbReference type="EC" id="2.1.1.72"/>
    </reaction>
</comment>
<dbReference type="RefSeq" id="WP_259258570.1">
    <property type="nucleotide sequence ID" value="NZ_JANTZM010000030.1"/>
</dbReference>
<dbReference type="PANTHER" id="PTHR33841:SF1">
    <property type="entry name" value="DNA METHYLTRANSFERASE A"/>
    <property type="match status" value="1"/>
</dbReference>
<evidence type="ECO:0000256" key="4">
    <source>
        <dbReference type="ARBA" id="ARBA00022691"/>
    </source>
</evidence>
<feature type="coiled-coil region" evidence="6">
    <location>
        <begin position="882"/>
        <end position="916"/>
    </location>
</feature>
<evidence type="ECO:0000256" key="1">
    <source>
        <dbReference type="ARBA" id="ARBA00011900"/>
    </source>
</evidence>
<dbReference type="Pfam" id="PF07669">
    <property type="entry name" value="Eco57I"/>
    <property type="match status" value="1"/>
</dbReference>
<dbReference type="PRINTS" id="PR00507">
    <property type="entry name" value="N12N6MTFRASE"/>
</dbReference>
<evidence type="ECO:0000256" key="2">
    <source>
        <dbReference type="ARBA" id="ARBA00022603"/>
    </source>
</evidence>
<dbReference type="EMBL" id="JANTZM010000030">
    <property type="protein sequence ID" value="MCS4159436.1"/>
    <property type="molecule type" value="Genomic_DNA"/>
</dbReference>
<keyword evidence="4" id="KW-0949">S-adenosyl-L-methionine</keyword>
<protein>
    <recommendedName>
        <fullName evidence="1">site-specific DNA-methyltransferase (adenine-specific)</fullName>
        <ecNumber evidence="1">2.1.1.72</ecNumber>
    </recommendedName>
</protein>
<keyword evidence="2" id="KW-0489">Methyltransferase</keyword>
<dbReference type="Gene3D" id="3.40.50.150">
    <property type="entry name" value="Vaccinia Virus protein VP39"/>
    <property type="match status" value="1"/>
</dbReference>
<dbReference type="GO" id="GO:0009007">
    <property type="term" value="F:site-specific DNA-methyltransferase (adenine-specific) activity"/>
    <property type="evidence" value="ECO:0007669"/>
    <property type="project" value="UniProtKB-EC"/>
</dbReference>
<keyword evidence="6" id="KW-0175">Coiled coil</keyword>
<accession>A0AAW5PDX4</accession>
<evidence type="ECO:0000313" key="9">
    <source>
        <dbReference type="EMBL" id="MCS4159436.1"/>
    </source>
</evidence>
<dbReference type="SUPFAM" id="SSF53335">
    <property type="entry name" value="S-adenosyl-L-methionine-dependent methyltransferases"/>
    <property type="match status" value="1"/>
</dbReference>
<evidence type="ECO:0000313" key="10">
    <source>
        <dbReference type="Proteomes" id="UP001155110"/>
    </source>
</evidence>
<gene>
    <name evidence="9" type="ORF">GGP99_003428</name>
</gene>
<sequence>METQLAPERSTSRPWRLPDGAPGDFEAQEFYLGEGRHPLEVALASAPDRPTKGQLLSFWRKRQGRTPSPLLLMVEYDGQVAVCGPTGEEPGLYRDLEPGKAVRVAEESLQEPNRNAAIRYLEETLPDLQSSLSGLKNEGMFAIHELNNGVPKSENYDWEWAEKCQEGREALGLEGRELVKKLGFSIDSLGVGTDTLRADGVACAVAVFLNDDERPEVTSSRFGGNSPVASALAKADAERREFVVVVQGSKIRVYSSSRDKGVGRKGRTETYVEIDTTLLSKEKAGYLPLLCGAEALRPEGTFDAILRESRNFATGLSERLRDRVYGTVVPQIAEVLARRHDDQSEEDLDALYETAMMILFRLLFVAYGEDKDLLPYRSNRLYKRRSLKGLAQELSRRANEGENKGEVTFDDSATSMWAEVSSLWSAINQGNSDLGVPEYNGGLFSSDADINPRGEYISELELTNEEIGPALFNLLVDQTEEEVFGPVDFRSLSVREFGTVYEGLLESALARAPFDLTLDSKDRYVPAEEGDEVEVSEGYIYLQHQSGKRKETGTYFTKPFAVEHLLKQALEPALSDHLTRIEDLIEEGKETEAAEAFFDFRCADIAMGSGHFLVAAVDYIEAEFSNFLATHDLPKVSAELDKLRGAAHDHLQELSEDVEIDRSSLLRRQIARRCVYGVDQNSIAVELARLALWIHTFVPGLPLSFLNHNIVQGNSLSGIGTIQGALEALGADDGESSIPLWRQQIYGQLERAETALETLGQIADASATEIKQAEEAHREAMEAVQPIRDLFHLLAAARQKEHVSYPTDISAEDIQGNEYLDEARELAKQQDSLHFPVAFPEVFLRERSGFDCILGNPPWEEAMIEEDKFWTRYYPGLVAKSTRKQNKLIEEYRAERPDLKEEYEQKDKEAEALREMLLSGPYPGMGTGDPELYKGFYWRFWHLCRNDGGIGIVLPRSALITKGSGDWRETVFEEGRFREVTMLIPVA</sequence>
<keyword evidence="3" id="KW-0808">Transferase</keyword>
<dbReference type="Proteomes" id="UP001155110">
    <property type="component" value="Unassembled WGS sequence"/>
</dbReference>